<evidence type="ECO:0000256" key="3">
    <source>
        <dbReference type="ARBA" id="ARBA00022737"/>
    </source>
</evidence>
<evidence type="ECO:0000256" key="6">
    <source>
        <dbReference type="PROSITE-ProRule" id="PRU00125"/>
    </source>
</evidence>
<keyword evidence="6" id="KW-0440">LIM domain</keyword>
<sequence length="309" mass="33349">MPPRFGGAPKCPRCQKAVYMAEQVIGPGGPWHSNCLTCKECNKRLDSSLSERDGEVYCKVCYTRQWGPKGYGFAGGAAFLSTETKLPSEILNESRHTSNHSPVTASSPTISSPTPPTLPSTRPSMQPPSIPSTRPPATPPTLPPRISGSPIPSPKLPERQINSTDPASPTDEPGSPESEDSDWSNPRPPPSLPKKPETFTPEQNRSIGTHKTSYINHTTGYVPRKVGFAIQNDTCTKCGKSVYAAELALGAGNKYHKLCLKCCECGKLLSSTNMVDRDSDLYCRGCYSRSFGPKGYGFGNLLTPEGATR</sequence>
<dbReference type="SUPFAM" id="SSF57716">
    <property type="entry name" value="Glucocorticoid receptor-like (DNA-binding domain)"/>
    <property type="match status" value="4"/>
</dbReference>
<feature type="region of interest" description="Disordered" evidence="7">
    <location>
        <begin position="92"/>
        <end position="212"/>
    </location>
</feature>
<comment type="subcellular location">
    <subcellularLocation>
        <location evidence="1">Nucleus</location>
    </subcellularLocation>
</comment>
<feature type="compositionally biased region" description="Polar residues" evidence="7">
    <location>
        <begin position="200"/>
        <end position="212"/>
    </location>
</feature>
<keyword evidence="3" id="KW-0677">Repeat</keyword>
<evidence type="ECO:0000256" key="7">
    <source>
        <dbReference type="SAM" id="MobiDB-lite"/>
    </source>
</evidence>
<dbReference type="CDD" id="cd09326">
    <property type="entry name" value="LIM_CRP_like"/>
    <property type="match status" value="2"/>
</dbReference>
<reference evidence="9 10" key="1">
    <citation type="submission" date="2024-04" db="EMBL/GenBank/DDBJ databases">
        <title>Symmetric and asymmetric DNA N6-adenine methylation regulates different biological responses in Mucorales.</title>
        <authorList>
            <consortium name="Lawrence Berkeley National Laboratory"/>
            <person name="Lax C."/>
            <person name="Mondo S.J."/>
            <person name="Osorio-Concepcion M."/>
            <person name="Muszewska A."/>
            <person name="Corrochano-Luque M."/>
            <person name="Gutierrez G."/>
            <person name="Riley R."/>
            <person name="Lipzen A."/>
            <person name="Guo J."/>
            <person name="Hundley H."/>
            <person name="Amirebrahimi M."/>
            <person name="Ng V."/>
            <person name="Lorenzo-Gutierrez D."/>
            <person name="Binder U."/>
            <person name="Yang J."/>
            <person name="Song Y."/>
            <person name="Canovas D."/>
            <person name="Navarro E."/>
            <person name="Freitag M."/>
            <person name="Gabaldon T."/>
            <person name="Grigoriev I.V."/>
            <person name="Corrochano L.M."/>
            <person name="Nicolas F.E."/>
            <person name="Garre V."/>
        </authorList>
    </citation>
    <scope>NUCLEOTIDE SEQUENCE [LARGE SCALE GENOMIC DNA]</scope>
    <source>
        <strain evidence="9 10">L51</strain>
    </source>
</reference>
<dbReference type="PANTHER" id="PTHR24215:SF35">
    <property type="entry name" value="MUSCLE LIM PROTEIN MLP84B"/>
    <property type="match status" value="1"/>
</dbReference>
<dbReference type="SMART" id="SM00132">
    <property type="entry name" value="LIM"/>
    <property type="match status" value="2"/>
</dbReference>
<evidence type="ECO:0000313" key="10">
    <source>
        <dbReference type="Proteomes" id="UP001448207"/>
    </source>
</evidence>
<feature type="domain" description="LIM zinc-binding" evidence="8">
    <location>
        <begin position="9"/>
        <end position="68"/>
    </location>
</feature>
<dbReference type="PANTHER" id="PTHR24215">
    <property type="entry name" value="RHO-GTPASE-ACTIVATING PROTEIN LRG1"/>
    <property type="match status" value="1"/>
</dbReference>
<evidence type="ECO:0000256" key="5">
    <source>
        <dbReference type="ARBA" id="ARBA00023242"/>
    </source>
</evidence>
<organism evidence="9 10">
    <name type="scientific">Phycomyces blakesleeanus</name>
    <dbReference type="NCBI Taxonomy" id="4837"/>
    <lineage>
        <taxon>Eukaryota</taxon>
        <taxon>Fungi</taxon>
        <taxon>Fungi incertae sedis</taxon>
        <taxon>Mucoromycota</taxon>
        <taxon>Mucoromycotina</taxon>
        <taxon>Mucoromycetes</taxon>
        <taxon>Mucorales</taxon>
        <taxon>Phycomycetaceae</taxon>
        <taxon>Phycomyces</taxon>
    </lineage>
</organism>
<keyword evidence="5" id="KW-0539">Nucleus</keyword>
<evidence type="ECO:0000256" key="2">
    <source>
        <dbReference type="ARBA" id="ARBA00022723"/>
    </source>
</evidence>
<feature type="compositionally biased region" description="Low complexity" evidence="7">
    <location>
        <begin position="101"/>
        <end position="112"/>
    </location>
</feature>
<dbReference type="PROSITE" id="PS50023">
    <property type="entry name" value="LIM_DOMAIN_2"/>
    <property type="match status" value="2"/>
</dbReference>
<keyword evidence="4 6" id="KW-0862">Zinc</keyword>
<feature type="compositionally biased region" description="Pro residues" evidence="7">
    <location>
        <begin position="125"/>
        <end position="143"/>
    </location>
</feature>
<evidence type="ECO:0000256" key="1">
    <source>
        <dbReference type="ARBA" id="ARBA00004123"/>
    </source>
</evidence>
<protein>
    <recommendedName>
        <fullName evidence="8">LIM zinc-binding domain-containing protein</fullName>
    </recommendedName>
</protein>
<keyword evidence="10" id="KW-1185">Reference proteome</keyword>
<evidence type="ECO:0000256" key="4">
    <source>
        <dbReference type="ARBA" id="ARBA00022833"/>
    </source>
</evidence>
<comment type="caution">
    <text evidence="9">The sequence shown here is derived from an EMBL/GenBank/DDBJ whole genome shotgun (WGS) entry which is preliminary data.</text>
</comment>
<evidence type="ECO:0000313" key="9">
    <source>
        <dbReference type="EMBL" id="KAL0075939.1"/>
    </source>
</evidence>
<keyword evidence="2 6" id="KW-0479">Metal-binding</keyword>
<dbReference type="Gene3D" id="2.10.110.10">
    <property type="entry name" value="Cysteine Rich Protein"/>
    <property type="match status" value="2"/>
</dbReference>
<accession>A0ABR3AJF0</accession>
<name>A0ABR3AJF0_PHYBL</name>
<proteinExistence type="predicted"/>
<feature type="domain" description="LIM zinc-binding" evidence="8">
    <location>
        <begin position="233"/>
        <end position="293"/>
    </location>
</feature>
<dbReference type="InterPro" id="IPR001781">
    <property type="entry name" value="Znf_LIM"/>
</dbReference>
<dbReference type="PROSITE" id="PS00478">
    <property type="entry name" value="LIM_DOMAIN_1"/>
    <property type="match status" value="2"/>
</dbReference>
<dbReference type="Proteomes" id="UP001448207">
    <property type="component" value="Unassembled WGS sequence"/>
</dbReference>
<dbReference type="EMBL" id="JBCLYO010000033">
    <property type="protein sequence ID" value="KAL0075939.1"/>
    <property type="molecule type" value="Genomic_DNA"/>
</dbReference>
<evidence type="ECO:0000259" key="8">
    <source>
        <dbReference type="PROSITE" id="PS50023"/>
    </source>
</evidence>
<dbReference type="Pfam" id="PF00412">
    <property type="entry name" value="LIM"/>
    <property type="match status" value="2"/>
</dbReference>
<gene>
    <name evidence="9" type="ORF">J3Q64DRAFT_1773410</name>
</gene>